<feature type="transmembrane region" description="Helical" evidence="2">
    <location>
        <begin position="21"/>
        <end position="47"/>
    </location>
</feature>
<evidence type="ECO:0000313" key="3">
    <source>
        <dbReference type="EMBL" id="KAF2231117.1"/>
    </source>
</evidence>
<dbReference type="EMBL" id="ML991831">
    <property type="protein sequence ID" value="KAF2231117.1"/>
    <property type="molecule type" value="Genomic_DNA"/>
</dbReference>
<keyword evidence="2" id="KW-0472">Membrane</keyword>
<keyword evidence="2" id="KW-1133">Transmembrane helix</keyword>
<name>A0A6A6GZS2_VIRVR</name>
<reference evidence="3" key="1">
    <citation type="journal article" date="2020" name="Stud. Mycol.">
        <title>101 Dothideomycetes genomes: a test case for predicting lifestyles and emergence of pathogens.</title>
        <authorList>
            <person name="Haridas S."/>
            <person name="Albert R."/>
            <person name="Binder M."/>
            <person name="Bloem J."/>
            <person name="Labutti K."/>
            <person name="Salamov A."/>
            <person name="Andreopoulos B."/>
            <person name="Baker S."/>
            <person name="Barry K."/>
            <person name="Bills G."/>
            <person name="Bluhm B."/>
            <person name="Cannon C."/>
            <person name="Castanera R."/>
            <person name="Culley D."/>
            <person name="Daum C."/>
            <person name="Ezra D."/>
            <person name="Gonzalez J."/>
            <person name="Henrissat B."/>
            <person name="Kuo A."/>
            <person name="Liang C."/>
            <person name="Lipzen A."/>
            <person name="Lutzoni F."/>
            <person name="Magnuson J."/>
            <person name="Mondo S."/>
            <person name="Nolan M."/>
            <person name="Ohm R."/>
            <person name="Pangilinan J."/>
            <person name="Park H.-J."/>
            <person name="Ramirez L."/>
            <person name="Alfaro M."/>
            <person name="Sun H."/>
            <person name="Tritt A."/>
            <person name="Yoshinaga Y."/>
            <person name="Zwiers L.-H."/>
            <person name="Turgeon B."/>
            <person name="Goodwin S."/>
            <person name="Spatafora J."/>
            <person name="Crous P."/>
            <person name="Grigoriev I."/>
        </authorList>
    </citation>
    <scope>NUCLEOTIDE SEQUENCE</scope>
    <source>
        <strain evidence="3">Tuck. ex Michener</strain>
    </source>
</reference>
<evidence type="ECO:0000256" key="1">
    <source>
        <dbReference type="SAM" id="MobiDB-lite"/>
    </source>
</evidence>
<evidence type="ECO:0000256" key="2">
    <source>
        <dbReference type="SAM" id="Phobius"/>
    </source>
</evidence>
<dbReference type="AlphaFoldDB" id="A0A6A6GZS2"/>
<keyword evidence="4" id="KW-1185">Reference proteome</keyword>
<dbReference type="Proteomes" id="UP000800092">
    <property type="component" value="Unassembled WGS sequence"/>
</dbReference>
<feature type="compositionally biased region" description="Low complexity" evidence="1">
    <location>
        <begin position="153"/>
        <end position="163"/>
    </location>
</feature>
<keyword evidence="2" id="KW-0812">Transmembrane</keyword>
<sequence>MARSRSIDEPAHTAHSRPLNLIMAIVNPLHIAASVLFFILAIPLTLFALFTTTLALSTLLLRVSIVYVELGAALLHSWLFVDAASPSETLHHGPHPASPTTQSRSLPSRRTSLSRPSSSHDASTITTALSIPTSTTSSPTTTNRSQPPLRPKSGSSASLALTSLDPTRDYEGVGGWRIAGSGDEEALWMGMNSRLELPAVYGERQRRHHRRMSSGGSTSMGAGIAAGAAAGEEDWKCVESFVGWGDAGDWVEKSVY</sequence>
<feature type="transmembrane region" description="Helical" evidence="2">
    <location>
        <begin position="59"/>
        <end position="81"/>
    </location>
</feature>
<protein>
    <submittedName>
        <fullName evidence="3">Uncharacterized protein</fullName>
    </submittedName>
</protein>
<dbReference type="OrthoDB" id="4492972at2759"/>
<feature type="region of interest" description="Disordered" evidence="1">
    <location>
        <begin position="89"/>
        <end position="163"/>
    </location>
</feature>
<feature type="compositionally biased region" description="Low complexity" evidence="1">
    <location>
        <begin position="98"/>
        <end position="142"/>
    </location>
</feature>
<evidence type="ECO:0000313" key="4">
    <source>
        <dbReference type="Proteomes" id="UP000800092"/>
    </source>
</evidence>
<gene>
    <name evidence="3" type="ORF">EV356DRAFT_312624</name>
</gene>
<accession>A0A6A6GZS2</accession>
<organism evidence="3 4">
    <name type="scientific">Viridothelium virens</name>
    <name type="common">Speckled blister lichen</name>
    <name type="synonym">Trypethelium virens</name>
    <dbReference type="NCBI Taxonomy" id="1048519"/>
    <lineage>
        <taxon>Eukaryota</taxon>
        <taxon>Fungi</taxon>
        <taxon>Dikarya</taxon>
        <taxon>Ascomycota</taxon>
        <taxon>Pezizomycotina</taxon>
        <taxon>Dothideomycetes</taxon>
        <taxon>Dothideomycetes incertae sedis</taxon>
        <taxon>Trypetheliales</taxon>
        <taxon>Trypetheliaceae</taxon>
        <taxon>Viridothelium</taxon>
    </lineage>
</organism>
<proteinExistence type="predicted"/>